<feature type="transmembrane region" description="Helical" evidence="1">
    <location>
        <begin position="193"/>
        <end position="212"/>
    </location>
</feature>
<feature type="transmembrane region" description="Helical" evidence="1">
    <location>
        <begin position="123"/>
        <end position="148"/>
    </location>
</feature>
<feature type="transmembrane region" description="Helical" evidence="1">
    <location>
        <begin position="168"/>
        <end position="188"/>
    </location>
</feature>
<feature type="transmembrane region" description="Helical" evidence="1">
    <location>
        <begin position="73"/>
        <end position="97"/>
    </location>
</feature>
<dbReference type="RefSeq" id="WP_169297571.1">
    <property type="nucleotide sequence ID" value="NZ_JABBNI010000016.1"/>
</dbReference>
<keyword evidence="1" id="KW-1133">Transmembrane helix</keyword>
<dbReference type="Pfam" id="PF12730">
    <property type="entry name" value="ABC2_membrane_4"/>
    <property type="match status" value="1"/>
</dbReference>
<dbReference type="AlphaFoldDB" id="A0A7Y0HNA8"/>
<keyword evidence="3" id="KW-1185">Reference proteome</keyword>
<accession>A0A7Y0HNA8</accession>
<dbReference type="PANTHER" id="PTHR37305:SF1">
    <property type="entry name" value="MEMBRANE PROTEIN"/>
    <property type="match status" value="1"/>
</dbReference>
<evidence type="ECO:0000313" key="3">
    <source>
        <dbReference type="Proteomes" id="UP000537131"/>
    </source>
</evidence>
<feature type="transmembrane region" description="Helical" evidence="1">
    <location>
        <begin position="18"/>
        <end position="37"/>
    </location>
</feature>
<sequence>MYNLLKFEMYKLKYNKTFISSVIVTAFSIIWCIYLSLYNNHTIKEINDYFQGREFGILINNFQDRVHPKFIEYFYSAFGFCPVISILVIFLVGSIVIDEYTEGTIKNIAAYGHKRVKIYISKLIIICLSIFILIILLLFGTAIMGSFISGWNGTFSFNLFIQMMKVTISITLVYFSLASIYICLAVIIRNKSIFAVLSIIGMIIEVSYLFQFNDFFKHMPMFMFIEICMLQINLYSIILNCSILIIITTLVGAFIFKNLELK</sequence>
<reference evidence="2 3" key="1">
    <citation type="submission" date="2020-06" db="EMBL/GenBank/DDBJ databases">
        <title>Complete Genome Sequence of Clostridium muelleri sp. nov. P21T, an Acid-Alcohol Producing Acetogen Isolated from Old Hay.</title>
        <authorList>
            <person name="Duncan K.E."/>
            <person name="Tanner R.S."/>
        </authorList>
    </citation>
    <scope>NUCLEOTIDE SEQUENCE [LARGE SCALE GENOMIC DNA]</scope>
    <source>
        <strain evidence="2 3">P21</strain>
    </source>
</reference>
<gene>
    <name evidence="2" type="ORF">HBE96_09690</name>
</gene>
<proteinExistence type="predicted"/>
<keyword evidence="1" id="KW-0472">Membrane</keyword>
<dbReference type="PANTHER" id="PTHR37305">
    <property type="entry name" value="INTEGRAL MEMBRANE PROTEIN-RELATED"/>
    <property type="match status" value="1"/>
</dbReference>
<protein>
    <submittedName>
        <fullName evidence="2">ABC transporter permease subunit</fullName>
    </submittedName>
</protein>
<evidence type="ECO:0000256" key="1">
    <source>
        <dbReference type="SAM" id="Phobius"/>
    </source>
</evidence>
<organism evidence="2 3">
    <name type="scientific">Clostridium muellerianum</name>
    <dbReference type="NCBI Taxonomy" id="2716538"/>
    <lineage>
        <taxon>Bacteria</taxon>
        <taxon>Bacillati</taxon>
        <taxon>Bacillota</taxon>
        <taxon>Clostridia</taxon>
        <taxon>Eubacteriales</taxon>
        <taxon>Clostridiaceae</taxon>
        <taxon>Clostridium</taxon>
    </lineage>
</organism>
<dbReference type="Proteomes" id="UP000537131">
    <property type="component" value="Unassembled WGS sequence"/>
</dbReference>
<evidence type="ECO:0000313" key="2">
    <source>
        <dbReference type="EMBL" id="NMM62970.1"/>
    </source>
</evidence>
<name>A0A7Y0HNA8_9CLOT</name>
<dbReference type="EMBL" id="JABBNI010000016">
    <property type="protein sequence ID" value="NMM62970.1"/>
    <property type="molecule type" value="Genomic_DNA"/>
</dbReference>
<keyword evidence="1" id="KW-0812">Transmembrane</keyword>
<comment type="caution">
    <text evidence="2">The sequence shown here is derived from an EMBL/GenBank/DDBJ whole genome shotgun (WGS) entry which is preliminary data.</text>
</comment>
<feature type="transmembrane region" description="Helical" evidence="1">
    <location>
        <begin position="232"/>
        <end position="256"/>
    </location>
</feature>